<dbReference type="STRING" id="394503.Ccel_2623"/>
<name>B8I6V9_RUMCH</name>
<evidence type="ECO:0000313" key="2">
    <source>
        <dbReference type="EMBL" id="ACL76951.1"/>
    </source>
</evidence>
<keyword evidence="1" id="KW-0812">Transmembrane</keyword>
<organism evidence="2 3">
    <name type="scientific">Ruminiclostridium cellulolyticum (strain ATCC 35319 / DSM 5812 / JCM 6584 / H10)</name>
    <name type="common">Clostridium cellulolyticum</name>
    <dbReference type="NCBI Taxonomy" id="394503"/>
    <lineage>
        <taxon>Bacteria</taxon>
        <taxon>Bacillati</taxon>
        <taxon>Bacillota</taxon>
        <taxon>Clostridia</taxon>
        <taxon>Eubacteriales</taxon>
        <taxon>Oscillospiraceae</taxon>
        <taxon>Ruminiclostridium</taxon>
    </lineage>
</organism>
<dbReference type="KEGG" id="cce:Ccel_2623"/>
<dbReference type="EMBL" id="CP001348">
    <property type="protein sequence ID" value="ACL76951.1"/>
    <property type="molecule type" value="Genomic_DNA"/>
</dbReference>
<sequence length="225" mass="25396" precursor="true">MTTYVCILSFFLILLFIIFFIRADIMGKNKLPFLVLVISFFVVLAVASALNEQSIETKLTEITQKDEEVQTGNRELSSYDKRRNKFEMNIITSSKWNKTIVDPIESGNIKLTAEVLRKAIIREGMTVKLEGCLAELKTNPLKYIGVPFLVEGDLESYKVLGKEDQITKIFGTQKVELFFKLSSGNAVVYMNNDKNRVLDGIGEVQGIFAGISKTNDKDLFVFVGR</sequence>
<keyword evidence="1" id="KW-1133">Transmembrane helix</keyword>
<dbReference type="Proteomes" id="UP000001349">
    <property type="component" value="Chromosome"/>
</dbReference>
<evidence type="ECO:0000313" key="3">
    <source>
        <dbReference type="Proteomes" id="UP000001349"/>
    </source>
</evidence>
<protein>
    <submittedName>
        <fullName evidence="2">Uncharacterized protein</fullName>
    </submittedName>
</protein>
<gene>
    <name evidence="2" type="ordered locus">Ccel_2623</name>
</gene>
<keyword evidence="3" id="KW-1185">Reference proteome</keyword>
<proteinExistence type="predicted"/>
<feature type="transmembrane region" description="Helical" evidence="1">
    <location>
        <begin position="33"/>
        <end position="50"/>
    </location>
</feature>
<dbReference type="RefSeq" id="WP_015926037.1">
    <property type="nucleotide sequence ID" value="NC_011898.1"/>
</dbReference>
<evidence type="ECO:0000256" key="1">
    <source>
        <dbReference type="SAM" id="Phobius"/>
    </source>
</evidence>
<dbReference type="HOGENOM" id="CLU_1228164_0_0_9"/>
<dbReference type="AlphaFoldDB" id="B8I6V9"/>
<keyword evidence="1" id="KW-0472">Membrane</keyword>
<reference evidence="2 3" key="1">
    <citation type="submission" date="2009-01" db="EMBL/GenBank/DDBJ databases">
        <title>Complete sequence of Clostridium cellulolyticum H10.</title>
        <authorList>
            <consortium name="US DOE Joint Genome Institute"/>
            <person name="Lucas S."/>
            <person name="Copeland A."/>
            <person name="Lapidus A."/>
            <person name="Glavina del Rio T."/>
            <person name="Dalin E."/>
            <person name="Tice H."/>
            <person name="Bruce D."/>
            <person name="Goodwin L."/>
            <person name="Pitluck S."/>
            <person name="Chertkov O."/>
            <person name="Saunders E."/>
            <person name="Brettin T."/>
            <person name="Detter J.C."/>
            <person name="Han C."/>
            <person name="Larimer F."/>
            <person name="Land M."/>
            <person name="Hauser L."/>
            <person name="Kyrpides N."/>
            <person name="Ivanova N."/>
            <person name="Zhou J."/>
            <person name="Richardson P."/>
        </authorList>
    </citation>
    <scope>NUCLEOTIDE SEQUENCE [LARGE SCALE GENOMIC DNA]</scope>
    <source>
        <strain evidence="3">ATCC 35319 / DSM 5812 / JCM 6584 / H10</strain>
    </source>
</reference>
<accession>B8I6V9</accession>